<evidence type="ECO:0000313" key="4">
    <source>
        <dbReference type="Proteomes" id="UP000198339"/>
    </source>
</evidence>
<dbReference type="Pfam" id="PF08401">
    <property type="entry name" value="ArdcN"/>
    <property type="match status" value="1"/>
</dbReference>
<gene>
    <name evidence="3" type="ORF">SAMN06295955_11136</name>
</gene>
<dbReference type="InterPro" id="IPR041459">
    <property type="entry name" value="MPTase-PolyVal"/>
</dbReference>
<dbReference type="GO" id="GO:0003697">
    <property type="term" value="F:single-stranded DNA binding"/>
    <property type="evidence" value="ECO:0007669"/>
    <property type="project" value="InterPro"/>
</dbReference>
<keyword evidence="4" id="KW-1185">Reference proteome</keyword>
<reference evidence="3 4" key="1">
    <citation type="submission" date="2017-06" db="EMBL/GenBank/DDBJ databases">
        <authorList>
            <person name="Kim H.J."/>
            <person name="Triplett B.A."/>
        </authorList>
    </citation>
    <scope>NUCLEOTIDE SEQUENCE [LARGE SCALE GENOMIC DNA]</scope>
    <source>
        <strain evidence="3 4">DS15</strain>
    </source>
</reference>
<accession>A0A239JU68</accession>
<feature type="domain" description="Polyvalent protein metallopeptidase" evidence="2">
    <location>
        <begin position="157"/>
        <end position="283"/>
    </location>
</feature>
<dbReference type="InterPro" id="IPR017113">
    <property type="entry name" value="Antirestriction_ArdC"/>
</dbReference>
<protein>
    <submittedName>
        <fullName evidence="3">Antirestriction protein ArdC</fullName>
    </submittedName>
</protein>
<evidence type="ECO:0000313" key="3">
    <source>
        <dbReference type="EMBL" id="SNT08424.1"/>
    </source>
</evidence>
<dbReference type="InterPro" id="IPR013610">
    <property type="entry name" value="ArdC_N"/>
</dbReference>
<dbReference type="RefSeq" id="WP_089216710.1">
    <property type="nucleotide sequence ID" value="NZ_FZPA01000011.1"/>
</dbReference>
<dbReference type="OrthoDB" id="9792687at2"/>
<organism evidence="3 4">
    <name type="scientific">Sphingopyxis indica</name>
    <dbReference type="NCBI Taxonomy" id="436663"/>
    <lineage>
        <taxon>Bacteria</taxon>
        <taxon>Pseudomonadati</taxon>
        <taxon>Pseudomonadota</taxon>
        <taxon>Alphaproteobacteria</taxon>
        <taxon>Sphingomonadales</taxon>
        <taxon>Sphingomonadaceae</taxon>
        <taxon>Sphingopyxis</taxon>
    </lineage>
</organism>
<dbReference type="Proteomes" id="UP000198339">
    <property type="component" value="Unassembled WGS sequence"/>
</dbReference>
<sequence>MTKTTTKLDPHTSITDRILAELEQGTRPWLKPWSGGDMATSGATRPLRATGQPYRGINVLLLWIEAQASGFVSPSWMTYRQAQAFGAQVRKGERGATIVYYGDSNKTVRDENSGEDNEHRFRFLKSYTVFNVAQIDGLPERFHYIPEPAPEVQRIAAAEAFFDRIPATVNHGGDRAYYIPSADRIQLPPFAAFHDAHGYYTTRGHETVHWTNHKSRLDRSFGREKWGDEGYAREELVAELGAAFLAADLGLSIEPRPDHASYLASWIRVLQNDTRAIVQAAAHAERAVAYLHQLANPDEVREAA</sequence>
<dbReference type="AlphaFoldDB" id="A0A239JU68"/>
<dbReference type="PIRSF" id="PIRSF037112">
    <property type="entry name" value="Antirestriction_ArdC"/>
    <property type="match status" value="1"/>
</dbReference>
<proteinExistence type="predicted"/>
<name>A0A239JU68_9SPHN</name>
<dbReference type="Pfam" id="PF18818">
    <property type="entry name" value="MPTase-PolyVal"/>
    <property type="match status" value="1"/>
</dbReference>
<evidence type="ECO:0000259" key="2">
    <source>
        <dbReference type="Pfam" id="PF18818"/>
    </source>
</evidence>
<evidence type="ECO:0000259" key="1">
    <source>
        <dbReference type="Pfam" id="PF08401"/>
    </source>
</evidence>
<dbReference type="EMBL" id="FZPA01000011">
    <property type="protein sequence ID" value="SNT08424.1"/>
    <property type="molecule type" value="Genomic_DNA"/>
</dbReference>
<feature type="domain" description="N-terminal" evidence="1">
    <location>
        <begin position="12"/>
        <end position="130"/>
    </location>
</feature>